<organism evidence="14 15">
    <name type="scientific">Trachymyrmex cornetzi</name>
    <dbReference type="NCBI Taxonomy" id="471704"/>
    <lineage>
        <taxon>Eukaryota</taxon>
        <taxon>Metazoa</taxon>
        <taxon>Ecdysozoa</taxon>
        <taxon>Arthropoda</taxon>
        <taxon>Hexapoda</taxon>
        <taxon>Insecta</taxon>
        <taxon>Pterygota</taxon>
        <taxon>Neoptera</taxon>
        <taxon>Endopterygota</taxon>
        <taxon>Hymenoptera</taxon>
        <taxon>Apocrita</taxon>
        <taxon>Aculeata</taxon>
        <taxon>Formicoidea</taxon>
        <taxon>Formicidae</taxon>
        <taxon>Myrmicinae</taxon>
        <taxon>Trachymyrmex</taxon>
    </lineage>
</organism>
<evidence type="ECO:0000256" key="11">
    <source>
        <dbReference type="ARBA" id="ARBA00023157"/>
    </source>
</evidence>
<evidence type="ECO:0000256" key="3">
    <source>
        <dbReference type="ARBA" id="ARBA00011738"/>
    </source>
</evidence>
<comment type="subcellular location">
    <subcellularLocation>
        <location evidence="1">Secreted</location>
    </subcellularLocation>
</comment>
<comment type="similarity">
    <text evidence="2">Belongs to the PBP/GOBP family.</text>
</comment>
<evidence type="ECO:0000256" key="1">
    <source>
        <dbReference type="ARBA" id="ARBA00004613"/>
    </source>
</evidence>
<keyword evidence="10" id="KW-0590">Pheromone-binding</keyword>
<evidence type="ECO:0000256" key="6">
    <source>
        <dbReference type="ARBA" id="ARBA00022507"/>
    </source>
</evidence>
<evidence type="ECO:0000256" key="2">
    <source>
        <dbReference type="ARBA" id="ARBA00008098"/>
    </source>
</evidence>
<dbReference type="SUPFAM" id="SSF47565">
    <property type="entry name" value="Insect pheromone/odorant-binding proteins"/>
    <property type="match status" value="1"/>
</dbReference>
<evidence type="ECO:0000256" key="13">
    <source>
        <dbReference type="ARBA" id="ARBA00032377"/>
    </source>
</evidence>
<sequence length="111" mass="13099">DDMITIQDLIHDRYKSENQEKLNKNGCVQQCIFQKNGLMEDAEYKVEKMHTTFIEKTNIQPGDKRLERLENCINESKDLTEKCKKAFLFAVCFLKSEQEHMHDYGYSESAK</sequence>
<dbReference type="AlphaFoldDB" id="A0A151JM91"/>
<evidence type="ECO:0000256" key="10">
    <source>
        <dbReference type="ARBA" id="ARBA00023106"/>
    </source>
</evidence>
<keyword evidence="6" id="KW-0589">Pheromone response</keyword>
<keyword evidence="5" id="KW-0813">Transport</keyword>
<dbReference type="Proteomes" id="UP000078492">
    <property type="component" value="Unassembled WGS sequence"/>
</dbReference>
<keyword evidence="7" id="KW-0964">Secreted</keyword>
<comment type="function">
    <text evidence="12">Colony queen number, a major feature of social organization, is associated with worker genotype for Gp-9. Colonies are headed by either a single reproductive queen (monogyne form) or multiple queens (polygyne form). Differences in worker Gp-9 genotypes between social forms may cause differences in workers' abilities to recognize queens and regulate their numbers.</text>
</comment>
<evidence type="ECO:0000313" key="14">
    <source>
        <dbReference type="EMBL" id="KYN26880.1"/>
    </source>
</evidence>
<dbReference type="GO" id="GO:0005615">
    <property type="term" value="C:extracellular space"/>
    <property type="evidence" value="ECO:0007669"/>
    <property type="project" value="InterPro"/>
</dbReference>
<accession>A0A151JM91</accession>
<protein>
    <recommendedName>
        <fullName evidence="4">Pheromone-binding protein Gp-9</fullName>
    </recommendedName>
    <alternativeName>
        <fullName evidence="13">Putative odorant-binding protein Gp-9</fullName>
    </alternativeName>
</protein>
<dbReference type="CDD" id="cd23992">
    <property type="entry name" value="PBP_GOBP"/>
    <property type="match status" value="1"/>
</dbReference>
<dbReference type="InterPro" id="IPR022354">
    <property type="entry name" value="Pheromone-bd_protein_Gp-9"/>
</dbReference>
<evidence type="ECO:0000256" key="7">
    <source>
        <dbReference type="ARBA" id="ARBA00022525"/>
    </source>
</evidence>
<dbReference type="Pfam" id="PF01395">
    <property type="entry name" value="PBP_GOBP"/>
    <property type="match status" value="1"/>
</dbReference>
<name>A0A151JM91_9HYME</name>
<keyword evidence="11" id="KW-1015">Disulfide bond</keyword>
<comment type="subunit">
    <text evidence="3">Homodimer.</text>
</comment>
<dbReference type="InterPro" id="IPR006170">
    <property type="entry name" value="PBP/GOBP"/>
</dbReference>
<evidence type="ECO:0000256" key="4">
    <source>
        <dbReference type="ARBA" id="ARBA00018422"/>
    </source>
</evidence>
<evidence type="ECO:0000256" key="5">
    <source>
        <dbReference type="ARBA" id="ARBA00022448"/>
    </source>
</evidence>
<gene>
    <name evidence="14" type="ORF">ALC57_03739</name>
</gene>
<evidence type="ECO:0000313" key="15">
    <source>
        <dbReference type="Proteomes" id="UP000078492"/>
    </source>
</evidence>
<keyword evidence="15" id="KW-1185">Reference proteome</keyword>
<proteinExistence type="inferred from homology"/>
<dbReference type="Gene3D" id="1.10.238.20">
    <property type="entry name" value="Pheromone/general odorant binding protein domain"/>
    <property type="match status" value="1"/>
</dbReference>
<dbReference type="GO" id="GO:0035176">
    <property type="term" value="P:social behavior"/>
    <property type="evidence" value="ECO:0007669"/>
    <property type="project" value="InterPro"/>
</dbReference>
<reference evidence="14 15" key="1">
    <citation type="submission" date="2015-09" db="EMBL/GenBank/DDBJ databases">
        <title>Trachymyrmex cornetzi WGS genome.</title>
        <authorList>
            <person name="Nygaard S."/>
            <person name="Hu H."/>
            <person name="Boomsma J."/>
            <person name="Zhang G."/>
        </authorList>
    </citation>
    <scope>NUCLEOTIDE SEQUENCE [LARGE SCALE GENOMIC DNA]</scope>
    <source>
        <strain evidence="14">Tcor2-1</strain>
        <tissue evidence="14">Whole body</tissue>
    </source>
</reference>
<feature type="non-terminal residue" evidence="14">
    <location>
        <position position="1"/>
    </location>
</feature>
<dbReference type="GO" id="GO:0005550">
    <property type="term" value="F:pheromone binding"/>
    <property type="evidence" value="ECO:0007669"/>
    <property type="project" value="UniProtKB-KW"/>
</dbReference>
<keyword evidence="8" id="KW-0085">Behavior</keyword>
<dbReference type="PRINTS" id="PR02007">
    <property type="entry name" value="ODORANTBPGP9"/>
</dbReference>
<dbReference type="InterPro" id="IPR036728">
    <property type="entry name" value="PBP_GOBP_sf"/>
</dbReference>
<evidence type="ECO:0000256" key="8">
    <source>
        <dbReference type="ARBA" id="ARBA00022610"/>
    </source>
</evidence>
<evidence type="ECO:0000256" key="12">
    <source>
        <dbReference type="ARBA" id="ARBA00024844"/>
    </source>
</evidence>
<evidence type="ECO:0000256" key="9">
    <source>
        <dbReference type="ARBA" id="ARBA00022729"/>
    </source>
</evidence>
<dbReference type="EMBL" id="KQ978967">
    <property type="protein sequence ID" value="KYN26880.1"/>
    <property type="molecule type" value="Genomic_DNA"/>
</dbReference>
<keyword evidence="9" id="KW-0732">Signal</keyword>
<dbReference type="GO" id="GO:0019236">
    <property type="term" value="P:response to pheromone"/>
    <property type="evidence" value="ECO:0007669"/>
    <property type="project" value="UniProtKB-KW"/>
</dbReference>